<dbReference type="EMBL" id="JBHSWJ010000002">
    <property type="protein sequence ID" value="MFC6712982.1"/>
    <property type="molecule type" value="Genomic_DNA"/>
</dbReference>
<feature type="domain" description="Enoyl reductase (ER)" evidence="3">
    <location>
        <begin position="10"/>
        <end position="306"/>
    </location>
</feature>
<evidence type="ECO:0000256" key="2">
    <source>
        <dbReference type="ARBA" id="ARBA00023002"/>
    </source>
</evidence>
<keyword evidence="1" id="KW-0521">NADP</keyword>
<dbReference type="EC" id="1.-.-.-" evidence="4"/>
<proteinExistence type="predicted"/>
<dbReference type="SUPFAM" id="SSF50129">
    <property type="entry name" value="GroES-like"/>
    <property type="match status" value="1"/>
</dbReference>
<protein>
    <submittedName>
        <fullName evidence="4">NADP-dependent oxidoreductase</fullName>
        <ecNumber evidence="4">1.-.-.-</ecNumber>
    </submittedName>
</protein>
<name>A0ABW2API9_9MICO</name>
<dbReference type="Proteomes" id="UP001596356">
    <property type="component" value="Unassembled WGS sequence"/>
</dbReference>
<evidence type="ECO:0000313" key="5">
    <source>
        <dbReference type="Proteomes" id="UP001596356"/>
    </source>
</evidence>
<dbReference type="RefSeq" id="WP_377820451.1">
    <property type="nucleotide sequence ID" value="NZ_JBHSWJ010000002.1"/>
</dbReference>
<gene>
    <name evidence="4" type="ORF">ACFQBT_03635</name>
</gene>
<dbReference type="InterPro" id="IPR036291">
    <property type="entry name" value="NAD(P)-bd_dom_sf"/>
</dbReference>
<dbReference type="GO" id="GO:0016491">
    <property type="term" value="F:oxidoreductase activity"/>
    <property type="evidence" value="ECO:0007669"/>
    <property type="project" value="UniProtKB-KW"/>
</dbReference>
<comment type="caution">
    <text evidence="4">The sequence shown here is derived from an EMBL/GenBank/DDBJ whole genome shotgun (WGS) entry which is preliminary data.</text>
</comment>
<dbReference type="SUPFAM" id="SSF51735">
    <property type="entry name" value="NAD(P)-binding Rossmann-fold domains"/>
    <property type="match status" value="1"/>
</dbReference>
<dbReference type="PANTHER" id="PTHR48106:SF18">
    <property type="entry name" value="QUINONE OXIDOREDUCTASE PIG3"/>
    <property type="match status" value="1"/>
</dbReference>
<dbReference type="InterPro" id="IPR013154">
    <property type="entry name" value="ADH-like_N"/>
</dbReference>
<evidence type="ECO:0000259" key="3">
    <source>
        <dbReference type="SMART" id="SM00829"/>
    </source>
</evidence>
<organism evidence="4 5">
    <name type="scientific">Branchiibius cervicis</name>
    <dbReference type="NCBI Taxonomy" id="908252"/>
    <lineage>
        <taxon>Bacteria</taxon>
        <taxon>Bacillati</taxon>
        <taxon>Actinomycetota</taxon>
        <taxon>Actinomycetes</taxon>
        <taxon>Micrococcales</taxon>
        <taxon>Dermacoccaceae</taxon>
        <taxon>Branchiibius</taxon>
    </lineage>
</organism>
<dbReference type="InterPro" id="IPR011032">
    <property type="entry name" value="GroES-like_sf"/>
</dbReference>
<dbReference type="InterPro" id="IPR020843">
    <property type="entry name" value="ER"/>
</dbReference>
<evidence type="ECO:0000313" key="4">
    <source>
        <dbReference type="EMBL" id="MFC6712982.1"/>
    </source>
</evidence>
<sequence>MKAVRFSQFGGPDVLDVVEVDPPSPAADEVVVQVRAAGINPGEASIRKGLLEAFYPTTLPSGEGSDLAGVIAQVGSSVTDWQEGDEVVGWVDTRASHAQYVAVPAAHLVQKPQSLPWEVAGGVFVAGGTAWAATDAVRPMKGDVVAVSAAAGGVGGLVSQLLVERGATVLGIASAENADWLGSKGVTPIDRSGGISAIADRLRDAAPDGIDAFVDLFGGGYVQLALDLGVAGDRINTIIDFDQVGRNGVLGAGSAEGSTAAVLGEVVNRLADGRLELPIERAYPLDQVGAAFTQLEQRRTRGKIVLIP</sequence>
<dbReference type="SMART" id="SM00829">
    <property type="entry name" value="PKS_ER"/>
    <property type="match status" value="1"/>
</dbReference>
<dbReference type="Gene3D" id="3.90.180.10">
    <property type="entry name" value="Medium-chain alcohol dehydrogenases, catalytic domain"/>
    <property type="match status" value="1"/>
</dbReference>
<keyword evidence="2 4" id="KW-0560">Oxidoreductase</keyword>
<dbReference type="Pfam" id="PF13602">
    <property type="entry name" value="ADH_zinc_N_2"/>
    <property type="match status" value="1"/>
</dbReference>
<dbReference type="PANTHER" id="PTHR48106">
    <property type="entry name" value="QUINONE OXIDOREDUCTASE PIG3-RELATED"/>
    <property type="match status" value="1"/>
</dbReference>
<reference evidence="5" key="1">
    <citation type="journal article" date="2019" name="Int. J. Syst. Evol. Microbiol.">
        <title>The Global Catalogue of Microorganisms (GCM) 10K type strain sequencing project: providing services to taxonomists for standard genome sequencing and annotation.</title>
        <authorList>
            <consortium name="The Broad Institute Genomics Platform"/>
            <consortium name="The Broad Institute Genome Sequencing Center for Infectious Disease"/>
            <person name="Wu L."/>
            <person name="Ma J."/>
        </authorList>
    </citation>
    <scope>NUCLEOTIDE SEQUENCE [LARGE SCALE GENOMIC DNA]</scope>
    <source>
        <strain evidence="5">NBRC 106593</strain>
    </source>
</reference>
<evidence type="ECO:0000256" key="1">
    <source>
        <dbReference type="ARBA" id="ARBA00022857"/>
    </source>
</evidence>
<dbReference type="Gene3D" id="3.40.50.720">
    <property type="entry name" value="NAD(P)-binding Rossmann-like Domain"/>
    <property type="match status" value="1"/>
</dbReference>
<dbReference type="Pfam" id="PF08240">
    <property type="entry name" value="ADH_N"/>
    <property type="match status" value="1"/>
</dbReference>
<keyword evidence="5" id="KW-1185">Reference proteome</keyword>
<dbReference type="CDD" id="cd05289">
    <property type="entry name" value="MDR_like_2"/>
    <property type="match status" value="1"/>
</dbReference>
<accession>A0ABW2API9</accession>